<reference evidence="6 7" key="1">
    <citation type="journal article" date="2022" name="Microbiol. Resour. Announc.">
        <title>Complete Genome Sequence of Mesorhizobium ciceri Strain R30, a Rhizobium Used as a Commercial Inoculant for Chickpea in Argentina.</title>
        <authorList>
            <person name="Foresto E."/>
            <person name="Revale S."/>
            <person name="Primo E."/>
            <person name="Nievas F."/>
            <person name="Carezzano E."/>
            <person name="Puente M."/>
            <person name="Alzari P."/>
            <person name="Mart M."/>
            <person name="Ben-Assaya M."/>
            <person name="Mornico D."/>
            <person name="Santoro M."/>
            <person name="Mart F."/>
            <person name="Giordano W."/>
            <person name="Bogino P."/>
        </authorList>
    </citation>
    <scope>NUCLEOTIDE SEQUENCE [LARGE SCALE GENOMIC DNA]</scope>
    <source>
        <strain evidence="6 7">R30</strain>
    </source>
</reference>
<dbReference type="Gene3D" id="3.40.50.2300">
    <property type="match status" value="2"/>
</dbReference>
<comment type="subcellular location">
    <subcellularLocation>
        <location evidence="1">Cell envelope</location>
    </subcellularLocation>
</comment>
<feature type="domain" description="Periplasmic binding protein" evidence="5">
    <location>
        <begin position="68"/>
        <end position="324"/>
    </location>
</feature>
<dbReference type="InterPro" id="IPR025997">
    <property type="entry name" value="SBP_2_dom"/>
</dbReference>
<dbReference type="InterPro" id="IPR028082">
    <property type="entry name" value="Peripla_BP_I"/>
</dbReference>
<keyword evidence="7" id="KW-1185">Reference proteome</keyword>
<keyword evidence="3 4" id="KW-0732">Signal</keyword>
<dbReference type="PANTHER" id="PTHR46847">
    <property type="entry name" value="D-ALLOSE-BINDING PERIPLASMIC PROTEIN-RELATED"/>
    <property type="match status" value="1"/>
</dbReference>
<protein>
    <submittedName>
        <fullName evidence="6">Sugar ABC transporter substrate-binding protein</fullName>
    </submittedName>
</protein>
<dbReference type="CDD" id="cd01536">
    <property type="entry name" value="PBP1_ABC_sugar_binding-like"/>
    <property type="match status" value="1"/>
</dbReference>
<evidence type="ECO:0000256" key="3">
    <source>
        <dbReference type="ARBA" id="ARBA00022729"/>
    </source>
</evidence>
<dbReference type="Proteomes" id="UP001060070">
    <property type="component" value="Chromosome"/>
</dbReference>
<feature type="signal peptide" evidence="4">
    <location>
        <begin position="1"/>
        <end position="20"/>
    </location>
</feature>
<sequence length="413" mass="44808">MKKYIAAALFSLSLAFAATAQEAARPDFIPEADWGKIKGLIDPSRVQWQPYKGIAVKQDGSPYKVLYLPVWMGDDYQVIAQHLLQTQLEEAGATFTTSSAEFDVPTQTRLMEDAIATHAYDAIVLHPIDPTSMATTIDKAIASGIDVYNWVLPANTDKLTGFAGYDADTMEGNGQIGVKFSELAKTAGATAEKPYRVLEIWGARALPICQARHHGVGLGLAGDPAVEIVESVDTSGQPESVIKAIQDAFARYPDIKAIYPQFGDAGAITEGLRSVDRLAPAGDPNHVVVILQDIDKAMLAPLRDGTFDFTVSNNPWHQIDVVVKQFLWHTVLKQPLGDGDANSGTVKLPRRVLLPMPLLTGATIDTDAAHMWGGTVAFTDMPLGKWNYWPVLDTKEIGLPVPTLADRKSLLGY</sequence>
<dbReference type="RefSeq" id="WP_024504867.1">
    <property type="nucleotide sequence ID" value="NZ_CP088147.1"/>
</dbReference>
<gene>
    <name evidence="6" type="ORF">LRP29_13855</name>
</gene>
<evidence type="ECO:0000313" key="6">
    <source>
        <dbReference type="EMBL" id="UTU54402.1"/>
    </source>
</evidence>
<evidence type="ECO:0000256" key="2">
    <source>
        <dbReference type="ARBA" id="ARBA00007639"/>
    </source>
</evidence>
<organism evidence="6 7">
    <name type="scientific">Mesorhizobium ciceri</name>
    <dbReference type="NCBI Taxonomy" id="39645"/>
    <lineage>
        <taxon>Bacteria</taxon>
        <taxon>Pseudomonadati</taxon>
        <taxon>Pseudomonadota</taxon>
        <taxon>Alphaproteobacteria</taxon>
        <taxon>Hyphomicrobiales</taxon>
        <taxon>Phyllobacteriaceae</taxon>
        <taxon>Mesorhizobium</taxon>
    </lineage>
</organism>
<dbReference type="GO" id="GO:0030246">
    <property type="term" value="F:carbohydrate binding"/>
    <property type="evidence" value="ECO:0007669"/>
    <property type="project" value="UniProtKB-ARBA"/>
</dbReference>
<evidence type="ECO:0000259" key="5">
    <source>
        <dbReference type="Pfam" id="PF13407"/>
    </source>
</evidence>
<name>A0AB38TIT6_9HYPH</name>
<evidence type="ECO:0000313" key="7">
    <source>
        <dbReference type="Proteomes" id="UP001060070"/>
    </source>
</evidence>
<dbReference type="PANTHER" id="PTHR46847:SF1">
    <property type="entry name" value="D-ALLOSE-BINDING PERIPLASMIC PROTEIN-RELATED"/>
    <property type="match status" value="1"/>
</dbReference>
<comment type="similarity">
    <text evidence="2">Belongs to the bacterial solute-binding protein 2 family.</text>
</comment>
<evidence type="ECO:0000256" key="1">
    <source>
        <dbReference type="ARBA" id="ARBA00004196"/>
    </source>
</evidence>
<feature type="chain" id="PRO_5044307103" evidence="4">
    <location>
        <begin position="21"/>
        <end position="413"/>
    </location>
</feature>
<evidence type="ECO:0000256" key="4">
    <source>
        <dbReference type="SAM" id="SignalP"/>
    </source>
</evidence>
<accession>A0AB38TIT6</accession>
<dbReference type="EMBL" id="CP088147">
    <property type="protein sequence ID" value="UTU54402.1"/>
    <property type="molecule type" value="Genomic_DNA"/>
</dbReference>
<dbReference type="SUPFAM" id="SSF53822">
    <property type="entry name" value="Periplasmic binding protein-like I"/>
    <property type="match status" value="1"/>
</dbReference>
<proteinExistence type="inferred from homology"/>
<dbReference type="AlphaFoldDB" id="A0AB38TIT6"/>
<dbReference type="Pfam" id="PF13407">
    <property type="entry name" value="Peripla_BP_4"/>
    <property type="match status" value="1"/>
</dbReference>
<dbReference type="GO" id="GO:0030313">
    <property type="term" value="C:cell envelope"/>
    <property type="evidence" value="ECO:0007669"/>
    <property type="project" value="UniProtKB-SubCell"/>
</dbReference>